<sequence>MDSENENKVDVFGNSNDEESASEGESHQEQRPNEDDPLFPENRQENQAHNERRQVLCKVVEGLILVLSAVKEVDSSCSTQLYQESVIDVMDETRNMTSMEVLYYCRKPFCAKMKTSSAKPTASEITASETTASEITASETTATEITACQITASETTATEITACQITASETTASEITASEITASETSSALIKLPIEVLCDVAAFNSRLDCLKIIFVFG</sequence>
<proteinExistence type="predicted"/>
<feature type="compositionally biased region" description="Basic and acidic residues" evidence="1">
    <location>
        <begin position="24"/>
        <end position="34"/>
    </location>
</feature>
<evidence type="ECO:0000313" key="3">
    <source>
        <dbReference type="WBParaSite" id="jg805"/>
    </source>
</evidence>
<evidence type="ECO:0000313" key="2">
    <source>
        <dbReference type="Proteomes" id="UP000887574"/>
    </source>
</evidence>
<name>A0A915EN93_9BILA</name>
<dbReference type="Proteomes" id="UP000887574">
    <property type="component" value="Unplaced"/>
</dbReference>
<protein>
    <submittedName>
        <fullName evidence="3">Uncharacterized protein</fullName>
    </submittedName>
</protein>
<keyword evidence="2" id="KW-1185">Reference proteome</keyword>
<evidence type="ECO:0000256" key="1">
    <source>
        <dbReference type="SAM" id="MobiDB-lite"/>
    </source>
</evidence>
<dbReference type="WBParaSite" id="jg805">
    <property type="protein sequence ID" value="jg805"/>
    <property type="gene ID" value="jg805"/>
</dbReference>
<dbReference type="AlphaFoldDB" id="A0A915EN93"/>
<accession>A0A915EN93</accession>
<feature type="region of interest" description="Disordered" evidence="1">
    <location>
        <begin position="1"/>
        <end position="50"/>
    </location>
</feature>
<reference evidence="3" key="1">
    <citation type="submission" date="2022-11" db="UniProtKB">
        <authorList>
            <consortium name="WormBaseParasite"/>
        </authorList>
    </citation>
    <scope>IDENTIFICATION</scope>
</reference>
<organism evidence="2 3">
    <name type="scientific">Ditylenchus dipsaci</name>
    <dbReference type="NCBI Taxonomy" id="166011"/>
    <lineage>
        <taxon>Eukaryota</taxon>
        <taxon>Metazoa</taxon>
        <taxon>Ecdysozoa</taxon>
        <taxon>Nematoda</taxon>
        <taxon>Chromadorea</taxon>
        <taxon>Rhabditida</taxon>
        <taxon>Tylenchina</taxon>
        <taxon>Tylenchomorpha</taxon>
        <taxon>Sphaerularioidea</taxon>
        <taxon>Anguinidae</taxon>
        <taxon>Anguininae</taxon>
        <taxon>Ditylenchus</taxon>
    </lineage>
</organism>